<dbReference type="InterPro" id="IPR011527">
    <property type="entry name" value="ABC1_TM_dom"/>
</dbReference>
<name>A0ABX4F0J5_9BORD</name>
<accession>A0ABX4F0J5</accession>
<dbReference type="RefSeq" id="WP_094831288.1">
    <property type="nucleotide sequence ID" value="NZ_NEVR01000002.1"/>
</dbReference>
<organism evidence="12 13">
    <name type="scientific">Bordetella genomosp. 1</name>
    <dbReference type="NCBI Taxonomy" id="1395607"/>
    <lineage>
        <taxon>Bacteria</taxon>
        <taxon>Pseudomonadati</taxon>
        <taxon>Pseudomonadota</taxon>
        <taxon>Betaproteobacteria</taxon>
        <taxon>Burkholderiales</taxon>
        <taxon>Alcaligenaceae</taxon>
        <taxon>Bordetella</taxon>
    </lineage>
</organism>
<evidence type="ECO:0000259" key="11">
    <source>
        <dbReference type="PROSITE" id="PS50929"/>
    </source>
</evidence>
<gene>
    <name evidence="12" type="ORF">CAL27_08400</name>
</gene>
<proteinExistence type="predicted"/>
<dbReference type="InterPro" id="IPR036640">
    <property type="entry name" value="ABC1_TM_sf"/>
</dbReference>
<feature type="transmembrane region" description="Helical" evidence="9">
    <location>
        <begin position="277"/>
        <end position="297"/>
    </location>
</feature>
<feature type="transmembrane region" description="Helical" evidence="9">
    <location>
        <begin position="151"/>
        <end position="172"/>
    </location>
</feature>
<comment type="caution">
    <text evidence="12">The sequence shown here is derived from an EMBL/GenBank/DDBJ whole genome shotgun (WGS) entry which is preliminary data.</text>
</comment>
<keyword evidence="8 9" id="KW-0472">Membrane</keyword>
<keyword evidence="3" id="KW-1003">Cell membrane</keyword>
<dbReference type="InterPro" id="IPR003439">
    <property type="entry name" value="ABC_transporter-like_ATP-bd"/>
</dbReference>
<keyword evidence="13" id="KW-1185">Reference proteome</keyword>
<protein>
    <submittedName>
        <fullName evidence="12">ABC transporter ATP-binding protein</fullName>
    </submittedName>
</protein>
<dbReference type="CDD" id="cd03223">
    <property type="entry name" value="ABCD_peroxisomal_ALDP"/>
    <property type="match status" value="1"/>
</dbReference>
<evidence type="ECO:0000259" key="10">
    <source>
        <dbReference type="PROSITE" id="PS50893"/>
    </source>
</evidence>
<evidence type="ECO:0000256" key="4">
    <source>
        <dbReference type="ARBA" id="ARBA00022692"/>
    </source>
</evidence>
<evidence type="ECO:0000256" key="9">
    <source>
        <dbReference type="SAM" id="Phobius"/>
    </source>
</evidence>
<dbReference type="Proteomes" id="UP000216354">
    <property type="component" value="Unassembled WGS sequence"/>
</dbReference>
<evidence type="ECO:0000256" key="1">
    <source>
        <dbReference type="ARBA" id="ARBA00004651"/>
    </source>
</evidence>
<evidence type="ECO:0000256" key="3">
    <source>
        <dbReference type="ARBA" id="ARBA00022475"/>
    </source>
</evidence>
<feature type="domain" description="ABC transporter" evidence="10">
    <location>
        <begin position="368"/>
        <end position="593"/>
    </location>
</feature>
<dbReference type="GO" id="GO:0005524">
    <property type="term" value="F:ATP binding"/>
    <property type="evidence" value="ECO:0007669"/>
    <property type="project" value="UniProtKB-KW"/>
</dbReference>
<dbReference type="PANTHER" id="PTHR11384">
    <property type="entry name" value="ATP-BINDING CASSETTE, SUB-FAMILY D MEMBER"/>
    <property type="match status" value="1"/>
</dbReference>
<dbReference type="PROSITE" id="PS50893">
    <property type="entry name" value="ABC_TRANSPORTER_2"/>
    <property type="match status" value="1"/>
</dbReference>
<feature type="transmembrane region" description="Helical" evidence="9">
    <location>
        <begin position="72"/>
        <end position="97"/>
    </location>
</feature>
<dbReference type="SUPFAM" id="SSF90123">
    <property type="entry name" value="ABC transporter transmembrane region"/>
    <property type="match status" value="1"/>
</dbReference>
<keyword evidence="2" id="KW-0813">Transport</keyword>
<evidence type="ECO:0000313" key="13">
    <source>
        <dbReference type="Proteomes" id="UP000216354"/>
    </source>
</evidence>
<dbReference type="SUPFAM" id="SSF52540">
    <property type="entry name" value="P-loop containing nucleoside triphosphate hydrolases"/>
    <property type="match status" value="1"/>
</dbReference>
<evidence type="ECO:0000256" key="8">
    <source>
        <dbReference type="ARBA" id="ARBA00023136"/>
    </source>
</evidence>
<dbReference type="EMBL" id="NEVR01000002">
    <property type="protein sequence ID" value="OZI65084.1"/>
    <property type="molecule type" value="Genomic_DNA"/>
</dbReference>
<keyword evidence="5" id="KW-0547">Nucleotide-binding</keyword>
<evidence type="ECO:0000256" key="2">
    <source>
        <dbReference type="ARBA" id="ARBA00022448"/>
    </source>
</evidence>
<reference evidence="12 13" key="1">
    <citation type="submission" date="2017-05" db="EMBL/GenBank/DDBJ databases">
        <title>Complete and WGS of Bordetella genogroups.</title>
        <authorList>
            <person name="Spilker T."/>
            <person name="Lipuma J."/>
        </authorList>
    </citation>
    <scope>NUCLEOTIDE SEQUENCE [LARGE SCALE GENOMIC DNA]</scope>
    <source>
        <strain evidence="12 13">AU9795</strain>
    </source>
</reference>
<dbReference type="SMART" id="SM00382">
    <property type="entry name" value="AAA"/>
    <property type="match status" value="1"/>
</dbReference>
<feature type="transmembrane region" description="Helical" evidence="9">
    <location>
        <begin position="192"/>
        <end position="209"/>
    </location>
</feature>
<dbReference type="InterPro" id="IPR050835">
    <property type="entry name" value="ABC_transporter_sub-D"/>
</dbReference>
<dbReference type="Gene3D" id="1.20.1560.10">
    <property type="entry name" value="ABC transporter type 1, transmembrane domain"/>
    <property type="match status" value="1"/>
</dbReference>
<dbReference type="PROSITE" id="PS50929">
    <property type="entry name" value="ABC_TM1F"/>
    <property type="match status" value="1"/>
</dbReference>
<keyword evidence="4 9" id="KW-0812">Transmembrane</keyword>
<dbReference type="Gene3D" id="3.40.50.300">
    <property type="entry name" value="P-loop containing nucleotide triphosphate hydrolases"/>
    <property type="match status" value="1"/>
</dbReference>
<dbReference type="Pfam" id="PF00005">
    <property type="entry name" value="ABC_tran"/>
    <property type="match status" value="1"/>
</dbReference>
<dbReference type="InterPro" id="IPR017871">
    <property type="entry name" value="ABC_transporter-like_CS"/>
</dbReference>
<dbReference type="PANTHER" id="PTHR11384:SF59">
    <property type="entry name" value="LYSOSOMAL COBALAMIN TRANSPORTER ABCD4"/>
    <property type="match status" value="1"/>
</dbReference>
<sequence length="600" mass="65147">MPHAATGAVRRPAPTGAWALIKPFWVSEERGRALGLLGLVIAINLAIVYINVRLNDWYARFYDALDKHDLPAFEHLLLLFCGLAFAFIGLSTLAIYYRQMLELRWRGWLTRRFLAGWLSGNAFHRIEQQAPLDNPDQRIADDLRSLASNTLALSLDLLSTVVTLFSFVHILWVLSGALHLTVRGVGLDVPGYMVWVAALYAIAGTWVVHRTGRRLVPINYRQQQVEADFRVMLVRIREHAEQIAFYRGAPAESARLAGAFGAIRANWREVMRYTKRLVFASSVYAQIAIVIPLAAAAPRYFAGAFTLGVLMQLKNAFSQVSDALSWIINSYGTLADWRATVNRLGEFDGHLRERPDGGVRIRHEGNAIAAAGLALWLPDGRRLDVPADFRIGPGERWLVRGASGAGKSTLLRALAGLWPHASGVLTLPREAPDAPRLMFLAQTPYVPGGTLKAALCYPDPAESHADAACRAALHDAGLGALAGRLHEAREWARELSPGERQRLLFARVFLLRPACVLLDEATSALDVAAEQALYAMLFARLPRAAVVSVAHRESLAALHARVLQVGAPAGAGIPASGMLASGVPASGAAAPDAPDAAALA</sequence>
<dbReference type="PROSITE" id="PS00211">
    <property type="entry name" value="ABC_TRANSPORTER_1"/>
    <property type="match status" value="1"/>
</dbReference>
<dbReference type="Pfam" id="PF06472">
    <property type="entry name" value="ABC_membrane_2"/>
    <property type="match status" value="1"/>
</dbReference>
<feature type="domain" description="ABC transmembrane type-1" evidence="11">
    <location>
        <begin position="34"/>
        <end position="336"/>
    </location>
</feature>
<evidence type="ECO:0000256" key="7">
    <source>
        <dbReference type="ARBA" id="ARBA00022989"/>
    </source>
</evidence>
<evidence type="ECO:0000256" key="6">
    <source>
        <dbReference type="ARBA" id="ARBA00022840"/>
    </source>
</evidence>
<keyword evidence="7 9" id="KW-1133">Transmembrane helix</keyword>
<dbReference type="InterPro" id="IPR027417">
    <property type="entry name" value="P-loop_NTPase"/>
</dbReference>
<comment type="subcellular location">
    <subcellularLocation>
        <location evidence="1">Cell membrane</location>
        <topology evidence="1">Multi-pass membrane protein</topology>
    </subcellularLocation>
</comment>
<evidence type="ECO:0000313" key="12">
    <source>
        <dbReference type="EMBL" id="OZI65084.1"/>
    </source>
</evidence>
<feature type="transmembrane region" description="Helical" evidence="9">
    <location>
        <begin position="33"/>
        <end position="52"/>
    </location>
</feature>
<evidence type="ECO:0000256" key="5">
    <source>
        <dbReference type="ARBA" id="ARBA00022741"/>
    </source>
</evidence>
<keyword evidence="6 12" id="KW-0067">ATP-binding</keyword>
<dbReference type="InterPro" id="IPR003593">
    <property type="entry name" value="AAA+_ATPase"/>
</dbReference>